<dbReference type="InterPro" id="IPR025534">
    <property type="entry name" value="DUF4420"/>
</dbReference>
<accession>A0A081NXV5</accession>
<dbReference type="Pfam" id="PF14390">
    <property type="entry name" value="DUF4420"/>
    <property type="match status" value="1"/>
</dbReference>
<dbReference type="EMBL" id="JNVM01000024">
    <property type="protein sequence ID" value="KEQ23278.1"/>
    <property type="molecule type" value="Genomic_DNA"/>
</dbReference>
<dbReference type="Proteomes" id="UP000028123">
    <property type="component" value="Unassembled WGS sequence"/>
</dbReference>
<dbReference type="eggNOG" id="ENOG502Z9WJ">
    <property type="taxonomic scope" value="Bacteria"/>
</dbReference>
<proteinExistence type="predicted"/>
<evidence type="ECO:0000313" key="2">
    <source>
        <dbReference type="Proteomes" id="UP000028123"/>
    </source>
</evidence>
<comment type="caution">
    <text evidence="1">The sequence shown here is derived from an EMBL/GenBank/DDBJ whole genome shotgun (WGS) entry which is preliminary data.</text>
</comment>
<organism evidence="1 2">
    <name type="scientific">Paenibacillus tyrfis</name>
    <dbReference type="NCBI Taxonomy" id="1501230"/>
    <lineage>
        <taxon>Bacteria</taxon>
        <taxon>Bacillati</taxon>
        <taxon>Bacillota</taxon>
        <taxon>Bacilli</taxon>
        <taxon>Bacillales</taxon>
        <taxon>Paenibacillaceae</taxon>
        <taxon>Paenibacillus</taxon>
    </lineage>
</organism>
<protein>
    <recommendedName>
        <fullName evidence="3">PD-(D/E)XK motif protein</fullName>
    </recommendedName>
</protein>
<reference evidence="1 2" key="1">
    <citation type="submission" date="2014-06" db="EMBL/GenBank/DDBJ databases">
        <title>Draft genome sequence of Paenibacillus sp. MSt1.</title>
        <authorList>
            <person name="Aw Y.K."/>
            <person name="Ong K.S."/>
            <person name="Gan H.M."/>
            <person name="Lee S.M."/>
        </authorList>
    </citation>
    <scope>NUCLEOTIDE SEQUENCE [LARGE SCALE GENOMIC DNA]</scope>
    <source>
        <strain evidence="1 2">MSt1</strain>
    </source>
</reference>
<name>A0A081NXV5_9BACL</name>
<dbReference type="AlphaFoldDB" id="A0A081NXV5"/>
<sequence length="317" mass="36319">MMRMMMTMLSNEGLINKWNQLIRHSNGYVRIDADHPLEWHIGYEGINQRSLLLVTANEPIDVESSKSILVSSAKRADGKWALVFKLIREEQEEVYIKLCYDLIESSRGQIDTQDGIEYVLNRYTQWFKLLELQKNGLLSESERRGLLGEICFLQQLIEKGDPLRAVSSWIGPEGADQDFVDEAGWHEVKAPGIGSKTVSISSLEQLDAELPGELILFLIDKTAPNGTNSFTLSRKVAELREMVQSNIQALDLVNHKLLQYGYMDMADYEKQWYRLGGTLRYRVDEQFPRLIKSNVRSQIAAASYQLSIQAIEDWKID</sequence>
<dbReference type="OrthoDB" id="1902020at2"/>
<evidence type="ECO:0008006" key="3">
    <source>
        <dbReference type="Google" id="ProtNLM"/>
    </source>
</evidence>
<gene>
    <name evidence="1" type="ORF">ET33_18165</name>
</gene>
<evidence type="ECO:0000313" key="1">
    <source>
        <dbReference type="EMBL" id="KEQ23278.1"/>
    </source>
</evidence>
<keyword evidence="2" id="KW-1185">Reference proteome</keyword>